<keyword evidence="2" id="KW-0812">Transmembrane</keyword>
<reference evidence="4" key="1">
    <citation type="submission" date="2017-06" db="EMBL/GenBank/DDBJ databases">
        <authorList>
            <person name="Varghese N."/>
            <person name="Submissions S."/>
        </authorList>
    </citation>
    <scope>NUCLEOTIDE SEQUENCE [LARGE SCALE GENOMIC DNA]</scope>
    <source>
        <strain evidence="4">DSM 44485</strain>
    </source>
</reference>
<proteinExistence type="predicted"/>
<sequence length="125" mass="13595">MVASAVLAQSDRLGNAYFLAIGPAVIFLALIGWVTVVLTTSRERHHYPSSGDGLPHRGPVMGGVIMGGPSQRPRRDPVAHGEVAAPVEQGRTEEEARVRGRAEAERVRAEPPARSRRRFGLPRLR</sequence>
<keyword evidence="2" id="KW-1133">Transmembrane helix</keyword>
<feature type="transmembrane region" description="Helical" evidence="2">
    <location>
        <begin position="16"/>
        <end position="38"/>
    </location>
</feature>
<gene>
    <name evidence="3" type="ORF">SAMN06265355_109122</name>
</gene>
<evidence type="ECO:0000256" key="2">
    <source>
        <dbReference type="SAM" id="Phobius"/>
    </source>
</evidence>
<feature type="compositionally biased region" description="Basic residues" evidence="1">
    <location>
        <begin position="114"/>
        <end position="125"/>
    </location>
</feature>
<protein>
    <submittedName>
        <fullName evidence="3">Uncharacterized protein</fullName>
    </submittedName>
</protein>
<accession>A0A239AQ53</accession>
<organism evidence="3 4">
    <name type="scientific">Actinomadura mexicana</name>
    <dbReference type="NCBI Taxonomy" id="134959"/>
    <lineage>
        <taxon>Bacteria</taxon>
        <taxon>Bacillati</taxon>
        <taxon>Actinomycetota</taxon>
        <taxon>Actinomycetes</taxon>
        <taxon>Streptosporangiales</taxon>
        <taxon>Thermomonosporaceae</taxon>
        <taxon>Actinomadura</taxon>
    </lineage>
</organism>
<dbReference type="AlphaFoldDB" id="A0A239AQ53"/>
<evidence type="ECO:0000313" key="3">
    <source>
        <dbReference type="EMBL" id="SNR97481.1"/>
    </source>
</evidence>
<feature type="region of interest" description="Disordered" evidence="1">
    <location>
        <begin position="44"/>
        <end position="125"/>
    </location>
</feature>
<dbReference type="OrthoDB" id="3483766at2"/>
<evidence type="ECO:0000313" key="4">
    <source>
        <dbReference type="Proteomes" id="UP000198420"/>
    </source>
</evidence>
<keyword evidence="2" id="KW-0472">Membrane</keyword>
<dbReference type="Proteomes" id="UP000198420">
    <property type="component" value="Unassembled WGS sequence"/>
</dbReference>
<dbReference type="EMBL" id="FZNP01000009">
    <property type="protein sequence ID" value="SNR97481.1"/>
    <property type="molecule type" value="Genomic_DNA"/>
</dbReference>
<feature type="compositionally biased region" description="Basic and acidic residues" evidence="1">
    <location>
        <begin position="90"/>
        <end position="113"/>
    </location>
</feature>
<keyword evidence="4" id="KW-1185">Reference proteome</keyword>
<name>A0A239AQ53_9ACTN</name>
<dbReference type="RefSeq" id="WP_089313968.1">
    <property type="nucleotide sequence ID" value="NZ_FZNP01000009.1"/>
</dbReference>
<evidence type="ECO:0000256" key="1">
    <source>
        <dbReference type="SAM" id="MobiDB-lite"/>
    </source>
</evidence>